<dbReference type="Gene3D" id="3.30.200.20">
    <property type="entry name" value="Phosphorylase Kinase, domain 1"/>
    <property type="match status" value="1"/>
</dbReference>
<dbReference type="Pfam" id="PF01636">
    <property type="entry name" value="APH"/>
    <property type="match status" value="1"/>
</dbReference>
<dbReference type="EMBL" id="JALJRB010000008">
    <property type="protein sequence ID" value="MCJ8500814.1"/>
    <property type="molecule type" value="Genomic_DNA"/>
</dbReference>
<reference evidence="3" key="1">
    <citation type="submission" date="2022-04" db="EMBL/GenBank/DDBJ databases">
        <title>Desulfatitalea alkaliphila sp. nov., a novel anaerobic sulfate-reducing bacterium isolated from terrestrial mud volcano, Taman Peninsula, Russia.</title>
        <authorList>
            <person name="Khomyakova M.A."/>
            <person name="Merkel A.Y."/>
            <person name="Slobodkin A.I."/>
        </authorList>
    </citation>
    <scope>NUCLEOTIDE SEQUENCE</scope>
    <source>
        <strain evidence="3">M08but</strain>
    </source>
</reference>
<accession>A0AA41R2E0</accession>
<dbReference type="InterPro" id="IPR005835">
    <property type="entry name" value="NTP_transferase_dom"/>
</dbReference>
<feature type="domain" description="Aminoglycoside phosphotransferase" evidence="2">
    <location>
        <begin position="245"/>
        <end position="479"/>
    </location>
</feature>
<dbReference type="Proteomes" id="UP001165427">
    <property type="component" value="Unassembled WGS sequence"/>
</dbReference>
<protein>
    <submittedName>
        <fullName evidence="3">Sugar phosphate nucleotidyltransferase</fullName>
    </submittedName>
</protein>
<sequence>MVLAAGRGTRLLPYTRHTPKPLFTLGGRPLLALILERLQQAGCREVMINTHHLHEQIEALVNEGDYRMALHTVHEPQILGTGGALRNVADYWSQGPLLVVNADIVSDIDLTALWACHCTEGHAVTMAMHHHPDFNNVAVDDDEFVTGFDAATATAPTTHPMAFTGIHVLSPRVLDFLPPSGPAHIIDAYARMLQAGLRIKAHVVRDHYWRDIGAPEAYREAACDAMVPAAFADAFARPPEGPVRCRPLQGDGSDRRWFRLQSGRHSLVMVDHGIRTQRDACLEVDAFVAIGRHLHARGVAVPRIHGYDTFAGLVFLEDLGDRHLQTVVQNAAVGEIGDRYREVIDRWRTMALAGAEGFDTAWTYQSAFYDRRLILQRECRYFLEAFVQGYLGLQVPYDHLAAEFDALADYTLAAAWNGFMHRDLQSRNIMLGPRGVCFIDFQGGRVGPLQYDLASLLIDPYVNLPHRLQADLLDYALRRLQRRCDVPPDLFRKGYAACTVTRGLQMLGAFAFLSRVKGKMHFAAHIPTALATLRHRLERLAPVLPLPDLTALVARISASQRITNKQGGLP</sequence>
<evidence type="ECO:0000259" key="2">
    <source>
        <dbReference type="Pfam" id="PF01636"/>
    </source>
</evidence>
<dbReference type="InterPro" id="IPR050486">
    <property type="entry name" value="Mannose-1P_guanyltransferase"/>
</dbReference>
<dbReference type="CDD" id="cd06422">
    <property type="entry name" value="NTP_transferase_like_1"/>
    <property type="match status" value="1"/>
</dbReference>
<comment type="caution">
    <text evidence="3">The sequence shown here is derived from an EMBL/GenBank/DDBJ whole genome shotgun (WGS) entry which is preliminary data.</text>
</comment>
<dbReference type="InterPro" id="IPR011009">
    <property type="entry name" value="Kinase-like_dom_sf"/>
</dbReference>
<keyword evidence="4" id="KW-1185">Reference proteome</keyword>
<organism evidence="3 4">
    <name type="scientific">Desulfatitalea alkaliphila</name>
    <dbReference type="NCBI Taxonomy" id="2929485"/>
    <lineage>
        <taxon>Bacteria</taxon>
        <taxon>Pseudomonadati</taxon>
        <taxon>Thermodesulfobacteriota</taxon>
        <taxon>Desulfobacteria</taxon>
        <taxon>Desulfobacterales</taxon>
        <taxon>Desulfosarcinaceae</taxon>
        <taxon>Desulfatitalea</taxon>
    </lineage>
</organism>
<feature type="domain" description="Nucleotidyl transferase" evidence="1">
    <location>
        <begin position="1"/>
        <end position="224"/>
    </location>
</feature>
<dbReference type="Gene3D" id="3.90.550.10">
    <property type="entry name" value="Spore Coat Polysaccharide Biosynthesis Protein SpsA, Chain A"/>
    <property type="match status" value="1"/>
</dbReference>
<evidence type="ECO:0000313" key="3">
    <source>
        <dbReference type="EMBL" id="MCJ8500814.1"/>
    </source>
</evidence>
<dbReference type="RefSeq" id="WP_246906358.1">
    <property type="nucleotide sequence ID" value="NZ_JALJRB010000008.1"/>
</dbReference>
<dbReference type="Pfam" id="PF00483">
    <property type="entry name" value="NTP_transferase"/>
    <property type="match status" value="1"/>
</dbReference>
<evidence type="ECO:0000313" key="4">
    <source>
        <dbReference type="Proteomes" id="UP001165427"/>
    </source>
</evidence>
<dbReference type="InterPro" id="IPR002575">
    <property type="entry name" value="Aminoglycoside_PTrfase"/>
</dbReference>
<dbReference type="SUPFAM" id="SSF53448">
    <property type="entry name" value="Nucleotide-diphospho-sugar transferases"/>
    <property type="match status" value="1"/>
</dbReference>
<dbReference type="InterPro" id="IPR029044">
    <property type="entry name" value="Nucleotide-diphossugar_trans"/>
</dbReference>
<name>A0AA41R2E0_9BACT</name>
<dbReference type="AlphaFoldDB" id="A0AA41R2E0"/>
<dbReference type="Gene3D" id="3.90.1200.10">
    <property type="match status" value="1"/>
</dbReference>
<proteinExistence type="predicted"/>
<gene>
    <name evidence="3" type="ORF">MRX98_09550</name>
</gene>
<evidence type="ECO:0000259" key="1">
    <source>
        <dbReference type="Pfam" id="PF00483"/>
    </source>
</evidence>
<dbReference type="PANTHER" id="PTHR22572">
    <property type="entry name" value="SUGAR-1-PHOSPHATE GUANYL TRANSFERASE"/>
    <property type="match status" value="1"/>
</dbReference>
<dbReference type="SUPFAM" id="SSF56112">
    <property type="entry name" value="Protein kinase-like (PK-like)"/>
    <property type="match status" value="1"/>
</dbReference>